<keyword evidence="12" id="KW-0966">Cell projection</keyword>
<dbReference type="InterPro" id="IPR042541">
    <property type="entry name" value="BART_sf"/>
</dbReference>
<evidence type="ECO:0000256" key="2">
    <source>
        <dbReference type="ARBA" id="ARBA00004123"/>
    </source>
</evidence>
<dbReference type="Gene3D" id="1.20.1520.10">
    <property type="entry name" value="ADP-ribosylation factor-like 2-binding protein, domain"/>
    <property type="match status" value="1"/>
</dbReference>
<name>A0AAD5WZH1_9FUNG</name>
<dbReference type="PANTHER" id="PTHR15487:SF4">
    <property type="entry name" value="ADP-RIBOSYLATION FACTOR-LIKE PROTEIN 2-BINDING PROTEIN"/>
    <property type="match status" value="1"/>
</dbReference>
<protein>
    <recommendedName>
        <fullName evidence="6">ADP-ribosylation factor-like protein 2-binding protein</fullName>
    </recommendedName>
</protein>
<keyword evidence="10" id="KW-0206">Cytoskeleton</keyword>
<dbReference type="Pfam" id="PF11527">
    <property type="entry name" value="ARL2_Bind_BART"/>
    <property type="match status" value="1"/>
</dbReference>
<evidence type="ECO:0000256" key="9">
    <source>
        <dbReference type="ARBA" id="ARBA00023128"/>
    </source>
</evidence>
<proteinExistence type="inferred from homology"/>
<keyword evidence="8" id="KW-0969">Cilium</keyword>
<dbReference type="Proteomes" id="UP001212841">
    <property type="component" value="Unassembled WGS sequence"/>
</dbReference>
<evidence type="ECO:0000256" key="1">
    <source>
        <dbReference type="ARBA" id="ARBA00004120"/>
    </source>
</evidence>
<evidence type="ECO:0000256" key="3">
    <source>
        <dbReference type="ARBA" id="ARBA00004300"/>
    </source>
</evidence>
<keyword evidence="9" id="KW-0496">Mitochondrion</keyword>
<organism evidence="14 15">
    <name type="scientific">Rhizophlyctis rosea</name>
    <dbReference type="NCBI Taxonomy" id="64517"/>
    <lineage>
        <taxon>Eukaryota</taxon>
        <taxon>Fungi</taxon>
        <taxon>Fungi incertae sedis</taxon>
        <taxon>Chytridiomycota</taxon>
        <taxon>Chytridiomycota incertae sedis</taxon>
        <taxon>Chytridiomycetes</taxon>
        <taxon>Rhizophlyctidales</taxon>
        <taxon>Rhizophlyctidaceae</taxon>
        <taxon>Rhizophlyctis</taxon>
    </lineage>
</organism>
<evidence type="ECO:0000256" key="4">
    <source>
        <dbReference type="ARBA" id="ARBA00004569"/>
    </source>
</evidence>
<comment type="subcellular location">
    <subcellularLocation>
        <location evidence="1">Cytoplasm</location>
        <location evidence="1">Cytoskeleton</location>
        <location evidence="1">Cilium basal body</location>
    </subcellularLocation>
    <subcellularLocation>
        <location evidence="3">Cytoplasm</location>
        <location evidence="3">Cytoskeleton</location>
        <location evidence="3">Microtubule organizing center</location>
        <location evidence="3">Centrosome</location>
    </subcellularLocation>
    <subcellularLocation>
        <location evidence="4">Mitochondrion intermembrane space</location>
    </subcellularLocation>
    <subcellularLocation>
        <location evidence="2">Nucleus</location>
    </subcellularLocation>
</comment>
<evidence type="ECO:0000256" key="8">
    <source>
        <dbReference type="ARBA" id="ARBA00023069"/>
    </source>
</evidence>
<dbReference type="EMBL" id="JADGJD010002167">
    <property type="protein sequence ID" value="KAJ3034392.1"/>
    <property type="molecule type" value="Genomic_DNA"/>
</dbReference>
<dbReference type="GO" id="GO:0005634">
    <property type="term" value="C:nucleus"/>
    <property type="evidence" value="ECO:0007669"/>
    <property type="project" value="UniProtKB-SubCell"/>
</dbReference>
<dbReference type="InterPro" id="IPR023379">
    <property type="entry name" value="BART_dom"/>
</dbReference>
<evidence type="ECO:0000313" key="14">
    <source>
        <dbReference type="EMBL" id="KAJ3034392.1"/>
    </source>
</evidence>
<sequence>MATSNLPYKKETPSIIDLASEDDINFVTHSQNPEDEKFDTVIGELEDLIMDPSFTSLQTDFFSRTYHHFTPDEENKFIYTDIFHQYVSLIESFIEKRLRARLPWFNMHEWVTVLKSRPDTTEGDVFEILTTLGDFNAFKEMILAYREEREGTALDLSDILSVTPSRPSGKQGFGVAGRKLST</sequence>
<evidence type="ECO:0000256" key="5">
    <source>
        <dbReference type="ARBA" id="ARBA00009880"/>
    </source>
</evidence>
<evidence type="ECO:0000256" key="6">
    <source>
        <dbReference type="ARBA" id="ARBA00014849"/>
    </source>
</evidence>
<evidence type="ECO:0000259" key="13">
    <source>
        <dbReference type="Pfam" id="PF11527"/>
    </source>
</evidence>
<comment type="caution">
    <text evidence="14">The sequence shown here is derived from an EMBL/GenBank/DDBJ whole genome shotgun (WGS) entry which is preliminary data.</text>
</comment>
<accession>A0AAD5WZH1</accession>
<feature type="domain" description="BART" evidence="13">
    <location>
        <begin position="37"/>
        <end position="150"/>
    </location>
</feature>
<dbReference type="GO" id="GO:0005758">
    <property type="term" value="C:mitochondrial intermembrane space"/>
    <property type="evidence" value="ECO:0007669"/>
    <property type="project" value="UniProtKB-SubCell"/>
</dbReference>
<dbReference type="GO" id="GO:0051457">
    <property type="term" value="P:maintenance of protein location in nucleus"/>
    <property type="evidence" value="ECO:0007669"/>
    <property type="project" value="TreeGrafter"/>
</dbReference>
<dbReference type="AlphaFoldDB" id="A0AAD5WZH1"/>
<keyword evidence="15" id="KW-1185">Reference proteome</keyword>
<gene>
    <name evidence="14" type="primary">ARL2BP</name>
    <name evidence="14" type="ORF">HK097_004523</name>
</gene>
<dbReference type="PANTHER" id="PTHR15487">
    <property type="entry name" value="ADP-RIBOSYLATION FACTOR-LIKE PROTEIN 2-BINDING PROTEIN"/>
    <property type="match status" value="1"/>
</dbReference>
<dbReference type="InterPro" id="IPR038849">
    <property type="entry name" value="ARL2BP"/>
</dbReference>
<keyword evidence="7" id="KW-0963">Cytoplasm</keyword>
<evidence type="ECO:0000256" key="7">
    <source>
        <dbReference type="ARBA" id="ARBA00022490"/>
    </source>
</evidence>
<evidence type="ECO:0000313" key="15">
    <source>
        <dbReference type="Proteomes" id="UP001212841"/>
    </source>
</evidence>
<reference evidence="14" key="1">
    <citation type="submission" date="2020-05" db="EMBL/GenBank/DDBJ databases">
        <title>Phylogenomic resolution of chytrid fungi.</title>
        <authorList>
            <person name="Stajich J.E."/>
            <person name="Amses K."/>
            <person name="Simmons R."/>
            <person name="Seto K."/>
            <person name="Myers J."/>
            <person name="Bonds A."/>
            <person name="Quandt C.A."/>
            <person name="Barry K."/>
            <person name="Liu P."/>
            <person name="Grigoriev I."/>
            <person name="Longcore J.E."/>
            <person name="James T.Y."/>
        </authorList>
    </citation>
    <scope>NUCLEOTIDE SEQUENCE</scope>
    <source>
        <strain evidence="14">JEL0318</strain>
    </source>
</reference>
<evidence type="ECO:0000256" key="11">
    <source>
        <dbReference type="ARBA" id="ARBA00023242"/>
    </source>
</evidence>
<keyword evidence="11" id="KW-0539">Nucleus</keyword>
<evidence type="ECO:0000256" key="12">
    <source>
        <dbReference type="ARBA" id="ARBA00023273"/>
    </source>
</evidence>
<comment type="similarity">
    <text evidence="5">Belongs to the ARL2BP family.</text>
</comment>
<evidence type="ECO:0000256" key="10">
    <source>
        <dbReference type="ARBA" id="ARBA00023212"/>
    </source>
</evidence>